<gene>
    <name evidence="4" type="ORF">GCM10009799_19370</name>
</gene>
<evidence type="ECO:0000259" key="3">
    <source>
        <dbReference type="Pfam" id="PF08044"/>
    </source>
</evidence>
<evidence type="ECO:0000313" key="5">
    <source>
        <dbReference type="Proteomes" id="UP001501585"/>
    </source>
</evidence>
<keyword evidence="5" id="KW-1185">Reference proteome</keyword>
<dbReference type="PANTHER" id="PTHR40763">
    <property type="entry name" value="MEMBRANE PROTEIN-RELATED"/>
    <property type="match status" value="1"/>
</dbReference>
<keyword evidence="2" id="KW-0812">Transmembrane</keyword>
<feature type="transmembrane region" description="Helical" evidence="2">
    <location>
        <begin position="133"/>
        <end position="156"/>
    </location>
</feature>
<evidence type="ECO:0000256" key="2">
    <source>
        <dbReference type="SAM" id="Phobius"/>
    </source>
</evidence>
<comment type="caution">
    <text evidence="4">The sequence shown here is derived from an EMBL/GenBank/DDBJ whole genome shotgun (WGS) entry which is preliminary data.</text>
</comment>
<dbReference type="Pfam" id="PF08044">
    <property type="entry name" value="DUF1707"/>
    <property type="match status" value="1"/>
</dbReference>
<accession>A0ABP5E8R1</accession>
<dbReference type="InterPro" id="IPR012551">
    <property type="entry name" value="DUF1707_SHOCT-like"/>
</dbReference>
<keyword evidence="2" id="KW-0472">Membrane</keyword>
<name>A0ABP5E8R1_9ACTN</name>
<feature type="region of interest" description="Disordered" evidence="1">
    <location>
        <begin position="61"/>
        <end position="92"/>
    </location>
</feature>
<evidence type="ECO:0000256" key="1">
    <source>
        <dbReference type="SAM" id="MobiDB-lite"/>
    </source>
</evidence>
<dbReference type="EMBL" id="BAAAPC010000007">
    <property type="protein sequence ID" value="GAA1993581.1"/>
    <property type="molecule type" value="Genomic_DNA"/>
</dbReference>
<dbReference type="PANTHER" id="PTHR40763:SF4">
    <property type="entry name" value="DUF1707 DOMAIN-CONTAINING PROTEIN"/>
    <property type="match status" value="1"/>
</dbReference>
<reference evidence="5" key="1">
    <citation type="journal article" date="2019" name="Int. J. Syst. Evol. Microbiol.">
        <title>The Global Catalogue of Microorganisms (GCM) 10K type strain sequencing project: providing services to taxonomists for standard genome sequencing and annotation.</title>
        <authorList>
            <consortium name="The Broad Institute Genomics Platform"/>
            <consortium name="The Broad Institute Genome Sequencing Center for Infectious Disease"/>
            <person name="Wu L."/>
            <person name="Ma J."/>
        </authorList>
    </citation>
    <scope>NUCLEOTIDE SEQUENCE [LARGE SCALE GENOMIC DNA]</scope>
    <source>
        <strain evidence="5">JCM 15313</strain>
    </source>
</reference>
<feature type="transmembrane region" description="Helical" evidence="2">
    <location>
        <begin position="107"/>
        <end position="127"/>
    </location>
</feature>
<sequence length="167" mass="18502">MVSESAPEIRASDTDRDRVAKLLQEHFAQGRLDNDEFSTRLESAYRARTIGELDPLTRDLPERDLTENRHAAEGRAVRKGRRGGGAASERSTQAGDLLKDPALLIPWGLWAGVNAVCFSVWAILYLTGTTEGYPWFLWVLVPWGMIMLLITLALLFTQTGSGRADGD</sequence>
<feature type="compositionally biased region" description="Basic and acidic residues" evidence="1">
    <location>
        <begin position="61"/>
        <end position="76"/>
    </location>
</feature>
<evidence type="ECO:0000313" key="4">
    <source>
        <dbReference type="EMBL" id="GAA1993581.1"/>
    </source>
</evidence>
<dbReference type="Proteomes" id="UP001501585">
    <property type="component" value="Unassembled WGS sequence"/>
</dbReference>
<proteinExistence type="predicted"/>
<feature type="domain" description="DUF1707" evidence="3">
    <location>
        <begin position="9"/>
        <end position="61"/>
    </location>
</feature>
<keyword evidence="2" id="KW-1133">Transmembrane helix</keyword>
<organism evidence="4 5">
    <name type="scientific">Nocardiopsis rhodophaea</name>
    <dbReference type="NCBI Taxonomy" id="280238"/>
    <lineage>
        <taxon>Bacteria</taxon>
        <taxon>Bacillati</taxon>
        <taxon>Actinomycetota</taxon>
        <taxon>Actinomycetes</taxon>
        <taxon>Streptosporangiales</taxon>
        <taxon>Nocardiopsidaceae</taxon>
        <taxon>Nocardiopsis</taxon>
    </lineage>
</organism>
<protein>
    <recommendedName>
        <fullName evidence="3">DUF1707 domain-containing protein</fullName>
    </recommendedName>
</protein>